<dbReference type="InterPro" id="IPR046342">
    <property type="entry name" value="CBS_dom_sf"/>
</dbReference>
<gene>
    <name evidence="3" type="ORF">METZ01_LOCUS496981</name>
</gene>
<reference evidence="3" key="1">
    <citation type="submission" date="2018-05" db="EMBL/GenBank/DDBJ databases">
        <authorList>
            <person name="Lanie J.A."/>
            <person name="Ng W.-L."/>
            <person name="Kazmierczak K.M."/>
            <person name="Andrzejewski T.M."/>
            <person name="Davidsen T.M."/>
            <person name="Wayne K.J."/>
            <person name="Tettelin H."/>
            <person name="Glass J.I."/>
            <person name="Rusch D."/>
            <person name="Podicherti R."/>
            <person name="Tsui H.-C.T."/>
            <person name="Winkler M.E."/>
        </authorList>
    </citation>
    <scope>NUCLEOTIDE SEQUENCE</scope>
</reference>
<evidence type="ECO:0000313" key="3">
    <source>
        <dbReference type="EMBL" id="SVE44127.1"/>
    </source>
</evidence>
<protein>
    <recommendedName>
        <fullName evidence="2">CBS domain-containing protein</fullName>
    </recommendedName>
</protein>
<feature type="domain" description="CBS" evidence="2">
    <location>
        <begin position="86"/>
        <end position="139"/>
    </location>
</feature>
<name>A0A383DI13_9ZZZZ</name>
<dbReference type="PANTHER" id="PTHR43080">
    <property type="entry name" value="CBS DOMAIN-CONTAINING PROTEIN CBSX3, MITOCHONDRIAL"/>
    <property type="match status" value="1"/>
</dbReference>
<evidence type="ECO:0000256" key="1">
    <source>
        <dbReference type="ARBA" id="ARBA00023122"/>
    </source>
</evidence>
<accession>A0A383DI13</accession>
<dbReference type="InterPro" id="IPR000644">
    <property type="entry name" value="CBS_dom"/>
</dbReference>
<dbReference type="PROSITE" id="PS51371">
    <property type="entry name" value="CBS"/>
    <property type="match status" value="2"/>
</dbReference>
<evidence type="ECO:0000259" key="2">
    <source>
        <dbReference type="PROSITE" id="PS51371"/>
    </source>
</evidence>
<sequence length="139" mass="15797">VPRSKKIKHYLAGQRYWEVFVIPQDETVVHACEILEKNRIGALIVVDKKDDLSDHHVVGIITERDVVKTISHHQLDIEEKPVSEIMSKKVISASPESSTEEAIKLMIENQIRHLAVLDGDKLIGVISMRDIFYSLNFLG</sequence>
<organism evidence="3">
    <name type="scientific">marine metagenome</name>
    <dbReference type="NCBI Taxonomy" id="408172"/>
    <lineage>
        <taxon>unclassified sequences</taxon>
        <taxon>metagenomes</taxon>
        <taxon>ecological metagenomes</taxon>
    </lineage>
</organism>
<dbReference type="SMART" id="SM00116">
    <property type="entry name" value="CBS"/>
    <property type="match status" value="2"/>
</dbReference>
<feature type="non-terminal residue" evidence="3">
    <location>
        <position position="1"/>
    </location>
</feature>
<dbReference type="AlphaFoldDB" id="A0A383DI13"/>
<dbReference type="Pfam" id="PF00571">
    <property type="entry name" value="CBS"/>
    <property type="match status" value="2"/>
</dbReference>
<dbReference type="InterPro" id="IPR051257">
    <property type="entry name" value="Diverse_CBS-Domain"/>
</dbReference>
<dbReference type="EMBL" id="UINC01217502">
    <property type="protein sequence ID" value="SVE44127.1"/>
    <property type="molecule type" value="Genomic_DNA"/>
</dbReference>
<dbReference type="PANTHER" id="PTHR43080:SF2">
    <property type="entry name" value="CBS DOMAIN-CONTAINING PROTEIN"/>
    <property type="match status" value="1"/>
</dbReference>
<dbReference type="SUPFAM" id="SSF54631">
    <property type="entry name" value="CBS-domain pair"/>
    <property type="match status" value="1"/>
</dbReference>
<proteinExistence type="predicted"/>
<keyword evidence="1" id="KW-0129">CBS domain</keyword>
<dbReference type="Gene3D" id="3.10.580.10">
    <property type="entry name" value="CBS-domain"/>
    <property type="match status" value="1"/>
</dbReference>
<feature type="domain" description="CBS" evidence="2">
    <location>
        <begin position="13"/>
        <end position="77"/>
    </location>
</feature>